<gene>
    <name evidence="1" type="ORF">pdul_cds_237</name>
</gene>
<dbReference type="KEGG" id="vg:16511960"/>
<dbReference type="RefSeq" id="YP_008318860.2">
    <property type="nucleotide sequence ID" value="NC_021858.1"/>
</dbReference>
<evidence type="ECO:0000313" key="2">
    <source>
        <dbReference type="Proteomes" id="UP000201566"/>
    </source>
</evidence>
<dbReference type="Pfam" id="PF04255">
    <property type="entry name" value="DUF433"/>
    <property type="match status" value="1"/>
</dbReference>
<accession>S4VVR2</accession>
<dbReference type="PANTHER" id="PTHR34849">
    <property type="entry name" value="SSL5025 PROTEIN"/>
    <property type="match status" value="1"/>
</dbReference>
<dbReference type="Gene3D" id="1.10.10.10">
    <property type="entry name" value="Winged helix-like DNA-binding domain superfamily/Winged helix DNA-binding domain"/>
    <property type="match status" value="1"/>
</dbReference>
<dbReference type="GeneID" id="16511960"/>
<evidence type="ECO:0008006" key="3">
    <source>
        <dbReference type="Google" id="ProtNLM"/>
    </source>
</evidence>
<dbReference type="EMBL" id="KC977570">
    <property type="protein sequence ID" value="AGO82191.2"/>
    <property type="molecule type" value="Genomic_DNA"/>
</dbReference>
<evidence type="ECO:0000313" key="1">
    <source>
        <dbReference type="EMBL" id="AGO82191.2"/>
    </source>
</evidence>
<dbReference type="PANTHER" id="PTHR34849:SF3">
    <property type="entry name" value="SSR2962 PROTEIN"/>
    <property type="match status" value="1"/>
</dbReference>
<name>S4VVR2_9VIRU</name>
<sequence length="111" mass="12507">MHHTRPTTHHTLAWSNVLAMRTQDARDRHDREDPWTMRVRIVATPDTCGGRPRIEGRRLTVEEVVGTVANGAEEENIFLSENPDLTRDDVDACLLYAAEHAGAYYGRAVVP</sequence>
<proteinExistence type="predicted"/>
<dbReference type="InterPro" id="IPR007367">
    <property type="entry name" value="DUF433"/>
</dbReference>
<dbReference type="InterPro" id="IPR036388">
    <property type="entry name" value="WH-like_DNA-bd_sf"/>
</dbReference>
<organism evidence="1 2">
    <name type="scientific">Pandoravirus dulcis</name>
    <dbReference type="NCBI Taxonomy" id="1349409"/>
    <lineage>
        <taxon>Viruses</taxon>
        <taxon>Pandoravirus</taxon>
    </lineage>
</organism>
<reference evidence="1 2" key="1">
    <citation type="journal article" date="2013" name="Science">
        <title>Pandoraviruses: amoeba viruses with genomes up to 2.5 Mb reaching that of parasitic eukaryotes.</title>
        <authorList>
            <person name="Philippe N."/>
            <person name="Legendre M."/>
            <person name="Doutre G."/>
            <person name="Coute Y."/>
            <person name="Poirot O."/>
            <person name="Lescot M."/>
            <person name="Arslan D."/>
            <person name="Seltzer V."/>
            <person name="Bertaux L."/>
            <person name="Bruley C."/>
            <person name="Garin J."/>
            <person name="Claverie J.M."/>
            <person name="Abergel C."/>
        </authorList>
    </citation>
    <scope>NUCLEOTIDE SEQUENCE [LARGE SCALE GENOMIC DNA]</scope>
    <source>
        <strain evidence="1">Melbourne</strain>
    </source>
</reference>
<dbReference type="InterPro" id="IPR009057">
    <property type="entry name" value="Homeodomain-like_sf"/>
</dbReference>
<protein>
    <recommendedName>
        <fullName evidence="3">DUF433 domain-containing protein</fullName>
    </recommendedName>
</protein>
<dbReference type="Proteomes" id="UP000201566">
    <property type="component" value="Segment"/>
</dbReference>
<dbReference type="SUPFAM" id="SSF46689">
    <property type="entry name" value="Homeodomain-like"/>
    <property type="match status" value="1"/>
</dbReference>